<evidence type="ECO:0000256" key="1">
    <source>
        <dbReference type="SAM" id="MobiDB-lite"/>
    </source>
</evidence>
<proteinExistence type="predicted"/>
<feature type="transmembrane region" description="Helical" evidence="2">
    <location>
        <begin position="125"/>
        <end position="146"/>
    </location>
</feature>
<organism evidence="3 4">
    <name type="scientific">Achaetomium macrosporum</name>
    <dbReference type="NCBI Taxonomy" id="79813"/>
    <lineage>
        <taxon>Eukaryota</taxon>
        <taxon>Fungi</taxon>
        <taxon>Dikarya</taxon>
        <taxon>Ascomycota</taxon>
        <taxon>Pezizomycotina</taxon>
        <taxon>Sordariomycetes</taxon>
        <taxon>Sordariomycetidae</taxon>
        <taxon>Sordariales</taxon>
        <taxon>Chaetomiaceae</taxon>
        <taxon>Achaetomium</taxon>
    </lineage>
</organism>
<name>A0AAN7H4E5_9PEZI</name>
<feature type="transmembrane region" description="Helical" evidence="2">
    <location>
        <begin position="166"/>
        <end position="184"/>
    </location>
</feature>
<feature type="transmembrane region" description="Helical" evidence="2">
    <location>
        <begin position="298"/>
        <end position="316"/>
    </location>
</feature>
<keyword evidence="2" id="KW-0812">Transmembrane</keyword>
<evidence type="ECO:0000256" key="2">
    <source>
        <dbReference type="SAM" id="Phobius"/>
    </source>
</evidence>
<evidence type="ECO:0000313" key="4">
    <source>
        <dbReference type="Proteomes" id="UP001303760"/>
    </source>
</evidence>
<feature type="region of interest" description="Disordered" evidence="1">
    <location>
        <begin position="221"/>
        <end position="251"/>
    </location>
</feature>
<protein>
    <submittedName>
        <fullName evidence="3">Uncharacterized protein</fullName>
    </submittedName>
</protein>
<comment type="caution">
    <text evidence="3">The sequence shown here is derived from an EMBL/GenBank/DDBJ whole genome shotgun (WGS) entry which is preliminary data.</text>
</comment>
<feature type="transmembrane region" description="Helical" evidence="2">
    <location>
        <begin position="258"/>
        <end position="278"/>
    </location>
</feature>
<dbReference type="AlphaFoldDB" id="A0AAN7H4E5"/>
<reference evidence="3" key="1">
    <citation type="journal article" date="2023" name="Mol. Phylogenet. Evol.">
        <title>Genome-scale phylogeny and comparative genomics of the fungal order Sordariales.</title>
        <authorList>
            <person name="Hensen N."/>
            <person name="Bonometti L."/>
            <person name="Westerberg I."/>
            <person name="Brannstrom I.O."/>
            <person name="Guillou S."/>
            <person name="Cros-Aarteil S."/>
            <person name="Calhoun S."/>
            <person name="Haridas S."/>
            <person name="Kuo A."/>
            <person name="Mondo S."/>
            <person name="Pangilinan J."/>
            <person name="Riley R."/>
            <person name="LaButti K."/>
            <person name="Andreopoulos B."/>
            <person name="Lipzen A."/>
            <person name="Chen C."/>
            <person name="Yan M."/>
            <person name="Daum C."/>
            <person name="Ng V."/>
            <person name="Clum A."/>
            <person name="Steindorff A."/>
            <person name="Ohm R.A."/>
            <person name="Martin F."/>
            <person name="Silar P."/>
            <person name="Natvig D.O."/>
            <person name="Lalanne C."/>
            <person name="Gautier V."/>
            <person name="Ament-Velasquez S.L."/>
            <person name="Kruys A."/>
            <person name="Hutchinson M.I."/>
            <person name="Powell A.J."/>
            <person name="Barry K."/>
            <person name="Miller A.N."/>
            <person name="Grigoriev I.V."/>
            <person name="Debuchy R."/>
            <person name="Gladieux P."/>
            <person name="Hiltunen Thoren M."/>
            <person name="Johannesson H."/>
        </authorList>
    </citation>
    <scope>NUCLEOTIDE SEQUENCE</scope>
    <source>
        <strain evidence="3">CBS 532.94</strain>
    </source>
</reference>
<feature type="compositionally biased region" description="Polar residues" evidence="1">
    <location>
        <begin position="223"/>
        <end position="232"/>
    </location>
</feature>
<keyword evidence="4" id="KW-1185">Reference proteome</keyword>
<dbReference type="EMBL" id="MU860377">
    <property type="protein sequence ID" value="KAK4234376.1"/>
    <property type="molecule type" value="Genomic_DNA"/>
</dbReference>
<dbReference type="Proteomes" id="UP001303760">
    <property type="component" value="Unassembled WGS sequence"/>
</dbReference>
<gene>
    <name evidence="3" type="ORF">C8A03DRAFT_37845</name>
</gene>
<keyword evidence="2" id="KW-1133">Transmembrane helix</keyword>
<reference evidence="3" key="2">
    <citation type="submission" date="2023-05" db="EMBL/GenBank/DDBJ databases">
        <authorList>
            <consortium name="Lawrence Berkeley National Laboratory"/>
            <person name="Steindorff A."/>
            <person name="Hensen N."/>
            <person name="Bonometti L."/>
            <person name="Westerberg I."/>
            <person name="Brannstrom I.O."/>
            <person name="Guillou S."/>
            <person name="Cros-Aarteil S."/>
            <person name="Calhoun S."/>
            <person name="Haridas S."/>
            <person name="Kuo A."/>
            <person name="Mondo S."/>
            <person name="Pangilinan J."/>
            <person name="Riley R."/>
            <person name="Labutti K."/>
            <person name="Andreopoulos B."/>
            <person name="Lipzen A."/>
            <person name="Chen C."/>
            <person name="Yanf M."/>
            <person name="Daum C."/>
            <person name="Ng V."/>
            <person name="Clum A."/>
            <person name="Ohm R."/>
            <person name="Martin F."/>
            <person name="Silar P."/>
            <person name="Natvig D."/>
            <person name="Lalanne C."/>
            <person name="Gautier V."/>
            <person name="Ament-Velasquez S.L."/>
            <person name="Kruys A."/>
            <person name="Hutchinson M.I."/>
            <person name="Powell A.J."/>
            <person name="Barry K."/>
            <person name="Miller A.N."/>
            <person name="Grigoriev I.V."/>
            <person name="Debuchy R."/>
            <person name="Gladieux P."/>
            <person name="Thoren M.H."/>
            <person name="Johannesson H."/>
        </authorList>
    </citation>
    <scope>NUCLEOTIDE SEQUENCE</scope>
    <source>
        <strain evidence="3">CBS 532.94</strain>
    </source>
</reference>
<accession>A0AAN7H4E5</accession>
<sequence length="381" mass="43003">MAPLNAEAYGIHLQSQNIQFNEWLAQLTQCLAPWATHVLVGVPTIVNLADESIPWHCYIALYNLLSILWRYFIICDRRLRCREWTPGRMAATCTMFWDGKQWSSTERETEEQLHRLQRPPPYTRTPILSVPMLGTMVVLIRCSQALYEFIEVGSSGVLLAQGVARVFFLIAVASLFRLAPAFWITQEFAFRDGRGGTGRDEGPRAPAPAFELTEQRTRAASLCTKSSRSNGTIPAAEGAEGPGPKPTPFERQTHPKAIVWRTAVMSLNFAIFVGQIYHIAHGFTFSRSNPASNVALHFLYHSLMGVMVILFPYFLYRKRADDVAITCMNSTWYVGWTVVWYLGAATVIAINAVEMPRTHCGAYTTYLPAAEMDERLCRYFT</sequence>
<feature type="transmembrane region" description="Helical" evidence="2">
    <location>
        <begin position="53"/>
        <end position="73"/>
    </location>
</feature>
<evidence type="ECO:0000313" key="3">
    <source>
        <dbReference type="EMBL" id="KAK4234376.1"/>
    </source>
</evidence>
<keyword evidence="2" id="KW-0472">Membrane</keyword>